<feature type="domain" description="RNA-dependent RNA polymerase bunyaviral" evidence="1">
    <location>
        <begin position="4"/>
        <end position="119"/>
    </location>
</feature>
<dbReference type="Pfam" id="PF04196">
    <property type="entry name" value="Bunya_RdRp"/>
    <property type="match status" value="1"/>
</dbReference>
<dbReference type="EMBL" id="JAOYFB010000002">
    <property type="protein sequence ID" value="KAK4008122.1"/>
    <property type="molecule type" value="Genomic_DNA"/>
</dbReference>
<dbReference type="InterPro" id="IPR007322">
    <property type="entry name" value="RNA_pol_bunyavir"/>
</dbReference>
<reference evidence="2 3" key="1">
    <citation type="journal article" date="2023" name="Nucleic Acids Res.">
        <title>The hologenome of Daphnia magna reveals possible DNA methylation and microbiome-mediated evolution of the host genome.</title>
        <authorList>
            <person name="Chaturvedi A."/>
            <person name="Li X."/>
            <person name="Dhandapani V."/>
            <person name="Marshall H."/>
            <person name="Kissane S."/>
            <person name="Cuenca-Cambronero M."/>
            <person name="Asole G."/>
            <person name="Calvet F."/>
            <person name="Ruiz-Romero M."/>
            <person name="Marangio P."/>
            <person name="Guigo R."/>
            <person name="Rago D."/>
            <person name="Mirbahai L."/>
            <person name="Eastwood N."/>
            <person name="Colbourne J.K."/>
            <person name="Zhou J."/>
            <person name="Mallon E."/>
            <person name="Orsini L."/>
        </authorList>
    </citation>
    <scope>NUCLEOTIDE SEQUENCE [LARGE SCALE GENOMIC DNA]</scope>
    <source>
        <strain evidence="2">LRV0_1</strain>
    </source>
</reference>
<protein>
    <recommendedName>
        <fullName evidence="1">RNA-dependent RNA polymerase bunyaviral domain-containing protein</fullName>
    </recommendedName>
</protein>
<evidence type="ECO:0000313" key="2">
    <source>
        <dbReference type="EMBL" id="KAK4008122.1"/>
    </source>
</evidence>
<dbReference type="Proteomes" id="UP001234178">
    <property type="component" value="Unassembled WGS sequence"/>
</dbReference>
<sequence length="298" mass="33300">MMNMVSEFNSEFTFHKNTIRPLLRWVTAVNLISEQESLASRQEEMASNLSNVLSGGGSFSLTSHCQIAQALLHYSLLESSVSAIFPQLCNELVKVPDPGNGFFLMDFPFFAGLTGFKYNLWKAVKTTHLGKCYKAMITNFHIAPPGPNGEQRRGIICSQADSEVGNRKKHARLIERLDLPYNWIEQFNENPELLYRKSENSKEVLLKFAKKMHSPGISAALASGVNIARIVASSVYIASMHVLSESSLWYDSEEAPTSKSKSCSPFAWTMSLSAKALLVSMQFKGHFQQQCSEKSTLR</sequence>
<proteinExistence type="predicted"/>
<comment type="caution">
    <text evidence="2">The sequence shown here is derived from an EMBL/GenBank/DDBJ whole genome shotgun (WGS) entry which is preliminary data.</text>
</comment>
<organism evidence="2 3">
    <name type="scientific">Daphnia magna</name>
    <dbReference type="NCBI Taxonomy" id="35525"/>
    <lineage>
        <taxon>Eukaryota</taxon>
        <taxon>Metazoa</taxon>
        <taxon>Ecdysozoa</taxon>
        <taxon>Arthropoda</taxon>
        <taxon>Crustacea</taxon>
        <taxon>Branchiopoda</taxon>
        <taxon>Diplostraca</taxon>
        <taxon>Cladocera</taxon>
        <taxon>Anomopoda</taxon>
        <taxon>Daphniidae</taxon>
        <taxon>Daphnia</taxon>
    </lineage>
</organism>
<evidence type="ECO:0000313" key="3">
    <source>
        <dbReference type="Proteomes" id="UP001234178"/>
    </source>
</evidence>
<keyword evidence="3" id="KW-1185">Reference proteome</keyword>
<evidence type="ECO:0000259" key="1">
    <source>
        <dbReference type="Pfam" id="PF04196"/>
    </source>
</evidence>
<name>A0ABQ9Z5D2_9CRUS</name>
<gene>
    <name evidence="2" type="ORF">OUZ56_013276</name>
</gene>
<accession>A0ABQ9Z5D2</accession>